<evidence type="ECO:0000313" key="2">
    <source>
        <dbReference type="Proteomes" id="UP000316270"/>
    </source>
</evidence>
<proteinExistence type="predicted"/>
<reference evidence="1 2" key="1">
    <citation type="submission" date="2019-07" db="EMBL/GenBank/DDBJ databases">
        <title>Finished genome of Venturia effusa.</title>
        <authorList>
            <person name="Young C.A."/>
            <person name="Cox M.P."/>
            <person name="Ganley A.R.D."/>
            <person name="David W.J."/>
        </authorList>
    </citation>
    <scope>NUCLEOTIDE SEQUENCE [LARGE SCALE GENOMIC DNA]</scope>
    <source>
        <strain evidence="2">albino</strain>
    </source>
</reference>
<keyword evidence="2" id="KW-1185">Reference proteome</keyword>
<dbReference type="PANTHER" id="PTHR14614">
    <property type="entry name" value="HEPATOCELLULAR CARCINOMA-ASSOCIATED ANTIGEN"/>
    <property type="match status" value="1"/>
</dbReference>
<dbReference type="AlphaFoldDB" id="A0A517LDG8"/>
<sequence length="315" mass="35573">MLSSLLRAISKSSTAEPEPEDIFQYSLGLIFTDDLQIQHGDPGTTVKYRSNGYGDLEFELADPQGEEERTKFAHYLWNAGVLMSELVGGRGRERDGKRDSLQESDEEAWGKRTFKTGEWWLAEHEEEKWSVKGERVLELGAGVGLAGIISTLAGAEEVTITDYPSPSIIQTLTENVKKNIPPSLTPRITVEPHKWGDLDTPFALSHKNHYTRILAADTLWISTQHTNLAKSMLHFLSHDPKARIFVIAGFHTGRARMAPFFEETVEEEGLEMEDIFEMDADGVRREWRPYAPEEMGGERKKWLVVARLKRKASGS</sequence>
<dbReference type="InterPro" id="IPR019410">
    <property type="entry name" value="Methyltransf_16"/>
</dbReference>
<gene>
    <name evidence="1" type="ORF">FKW77_003025</name>
</gene>
<dbReference type="Pfam" id="PF10294">
    <property type="entry name" value="Methyltransf_16"/>
    <property type="match status" value="1"/>
</dbReference>
<dbReference type="SUPFAM" id="SSF53335">
    <property type="entry name" value="S-adenosyl-L-methionine-dependent methyltransferases"/>
    <property type="match status" value="1"/>
</dbReference>
<dbReference type="CDD" id="cd02440">
    <property type="entry name" value="AdoMet_MTases"/>
    <property type="match status" value="1"/>
</dbReference>
<dbReference type="Proteomes" id="UP000316270">
    <property type="component" value="Chromosome 10"/>
</dbReference>
<dbReference type="EMBL" id="CP042194">
    <property type="protein sequence ID" value="QDS73690.1"/>
    <property type="molecule type" value="Genomic_DNA"/>
</dbReference>
<name>A0A517LDG8_9PEZI</name>
<dbReference type="OrthoDB" id="407325at2759"/>
<dbReference type="InterPro" id="IPR029063">
    <property type="entry name" value="SAM-dependent_MTases_sf"/>
</dbReference>
<evidence type="ECO:0000313" key="1">
    <source>
        <dbReference type="EMBL" id="QDS73690.1"/>
    </source>
</evidence>
<dbReference type="GO" id="GO:0005737">
    <property type="term" value="C:cytoplasm"/>
    <property type="evidence" value="ECO:0007669"/>
    <property type="project" value="TreeGrafter"/>
</dbReference>
<protein>
    <recommendedName>
        <fullName evidence="3">Nicotinamide N-methyltransferase</fullName>
    </recommendedName>
</protein>
<organism evidence="1 2">
    <name type="scientific">Venturia effusa</name>
    <dbReference type="NCBI Taxonomy" id="50376"/>
    <lineage>
        <taxon>Eukaryota</taxon>
        <taxon>Fungi</taxon>
        <taxon>Dikarya</taxon>
        <taxon>Ascomycota</taxon>
        <taxon>Pezizomycotina</taxon>
        <taxon>Dothideomycetes</taxon>
        <taxon>Pleosporomycetidae</taxon>
        <taxon>Venturiales</taxon>
        <taxon>Venturiaceae</taxon>
        <taxon>Venturia</taxon>
    </lineage>
</organism>
<dbReference type="PANTHER" id="PTHR14614:SF104">
    <property type="entry name" value="N-METHYLTRANSFERASE, PUTATIVE (AFU_ORTHOLOGUE AFUA_1G17750)-RELATED"/>
    <property type="match status" value="1"/>
</dbReference>
<dbReference type="GO" id="GO:0008757">
    <property type="term" value="F:S-adenosylmethionine-dependent methyltransferase activity"/>
    <property type="evidence" value="ECO:0007669"/>
    <property type="project" value="UniProtKB-ARBA"/>
</dbReference>
<evidence type="ECO:0008006" key="3">
    <source>
        <dbReference type="Google" id="ProtNLM"/>
    </source>
</evidence>
<dbReference type="Gene3D" id="3.40.50.150">
    <property type="entry name" value="Vaccinia Virus protein VP39"/>
    <property type="match status" value="1"/>
</dbReference>
<accession>A0A517LDG8</accession>